<gene>
    <name evidence="2" type="ORF">PV09_01717</name>
</gene>
<dbReference type="RefSeq" id="XP_016217662.1">
    <property type="nucleotide sequence ID" value="XM_016354650.1"/>
</dbReference>
<proteinExistence type="predicted"/>
<dbReference type="InParanoid" id="A0A0D2ALZ5"/>
<dbReference type="Proteomes" id="UP000053259">
    <property type="component" value="Unassembled WGS sequence"/>
</dbReference>
<sequence length="202" mass="21806">MTKSNGRPNEEDQVPSAEPRQPQLNPRVCSCNCSFRGFVTGDGEAGERGVDGDDADKVWLAGDEGVNTHMLSAGTSLSPTLNQYEPFNVDTQYVRYEHGRNGFVMTGVLESSSAVADDDDGYKLRRPGSDESMMMHGDGSGKLSMASSIYQITASSQSTTQLVVGTGSQFGNTVHHTFSSSADMYTDPREFSENVTDDELGH</sequence>
<feature type="region of interest" description="Disordered" evidence="1">
    <location>
        <begin position="179"/>
        <end position="202"/>
    </location>
</feature>
<protein>
    <submittedName>
        <fullName evidence="2">Uncharacterized protein</fullName>
    </submittedName>
</protein>
<dbReference type="VEuPathDB" id="FungiDB:PV09_01717"/>
<dbReference type="EMBL" id="KN847532">
    <property type="protein sequence ID" value="KIW07793.1"/>
    <property type="molecule type" value="Genomic_DNA"/>
</dbReference>
<dbReference type="GeneID" id="27309690"/>
<accession>A0A0D2ALZ5</accession>
<dbReference type="AlphaFoldDB" id="A0A0D2ALZ5"/>
<evidence type="ECO:0000256" key="1">
    <source>
        <dbReference type="SAM" id="MobiDB-lite"/>
    </source>
</evidence>
<evidence type="ECO:0000313" key="3">
    <source>
        <dbReference type="Proteomes" id="UP000053259"/>
    </source>
</evidence>
<feature type="region of interest" description="Disordered" evidence="1">
    <location>
        <begin position="1"/>
        <end position="25"/>
    </location>
</feature>
<name>A0A0D2ALZ5_9PEZI</name>
<dbReference type="HOGENOM" id="CLU_1355589_0_0_1"/>
<keyword evidence="3" id="KW-1185">Reference proteome</keyword>
<organism evidence="2 3">
    <name type="scientific">Verruconis gallopava</name>
    <dbReference type="NCBI Taxonomy" id="253628"/>
    <lineage>
        <taxon>Eukaryota</taxon>
        <taxon>Fungi</taxon>
        <taxon>Dikarya</taxon>
        <taxon>Ascomycota</taxon>
        <taxon>Pezizomycotina</taxon>
        <taxon>Dothideomycetes</taxon>
        <taxon>Pleosporomycetidae</taxon>
        <taxon>Venturiales</taxon>
        <taxon>Sympoventuriaceae</taxon>
        <taxon>Verruconis</taxon>
    </lineage>
</organism>
<evidence type="ECO:0000313" key="2">
    <source>
        <dbReference type="EMBL" id="KIW07793.1"/>
    </source>
</evidence>
<reference evidence="2 3" key="1">
    <citation type="submission" date="2015-01" db="EMBL/GenBank/DDBJ databases">
        <title>The Genome Sequence of Ochroconis gallopava CBS43764.</title>
        <authorList>
            <consortium name="The Broad Institute Genomics Platform"/>
            <person name="Cuomo C."/>
            <person name="de Hoog S."/>
            <person name="Gorbushina A."/>
            <person name="Stielow B."/>
            <person name="Teixiera M."/>
            <person name="Abouelleil A."/>
            <person name="Chapman S.B."/>
            <person name="Priest M."/>
            <person name="Young S.K."/>
            <person name="Wortman J."/>
            <person name="Nusbaum C."/>
            <person name="Birren B."/>
        </authorList>
    </citation>
    <scope>NUCLEOTIDE SEQUENCE [LARGE SCALE GENOMIC DNA]</scope>
    <source>
        <strain evidence="2 3">CBS 43764</strain>
    </source>
</reference>